<dbReference type="RefSeq" id="WP_344967435.1">
    <property type="nucleotide sequence ID" value="NZ_BAAAVI010000002.1"/>
</dbReference>
<dbReference type="SUPFAM" id="SSF53448">
    <property type="entry name" value="Nucleotide-diphospho-sugar transferases"/>
    <property type="match status" value="1"/>
</dbReference>
<dbReference type="Pfam" id="PF00535">
    <property type="entry name" value="Glycos_transf_2"/>
    <property type="match status" value="1"/>
</dbReference>
<protein>
    <recommendedName>
        <fullName evidence="1">Glycosyltransferase 2-like domain-containing protein</fullName>
    </recommendedName>
</protein>
<feature type="domain" description="Glycosyltransferase 2-like" evidence="1">
    <location>
        <begin position="6"/>
        <end position="136"/>
    </location>
</feature>
<proteinExistence type="predicted"/>
<evidence type="ECO:0000313" key="3">
    <source>
        <dbReference type="Proteomes" id="UP001500831"/>
    </source>
</evidence>
<sequence length="332" mass="37330">MTRIAVITVGTNEAGWLDACYSTLLAGDFDGLRIDAVYVDNASTDGSVDLVRTRFPDVHIIARGHRGEFSDANNLGIRHALALGADYVFLLNPDTMTPPNLVRDLTAFMERHPQYGVVGPMQHRYEEPEPNDWSVMALEAGEAHVFVHTWPDHPSGAGPAEGRADRTLEHAYVQGAAFFVRAEVLRRVGLFDEVYGTYYEEVDLCRRVRWAGWRVALLLDLHLRHKGGGGTAHSLYRRRRMIRNKYYHLFTDPGWPRGEALRLTVTWVWLDLLRRGPAPAPTFRAGLGDLCHALGWLLRGIPTIVRVRRERAVLAARGAGGPLRAPTRRSRR</sequence>
<dbReference type="CDD" id="cd04186">
    <property type="entry name" value="GT_2_like_c"/>
    <property type="match status" value="1"/>
</dbReference>
<dbReference type="Gene3D" id="3.90.550.10">
    <property type="entry name" value="Spore Coat Polysaccharide Biosynthesis Protein SpsA, Chain A"/>
    <property type="match status" value="1"/>
</dbReference>
<keyword evidence="3" id="KW-1185">Reference proteome</keyword>
<organism evidence="2 3">
    <name type="scientific">Streptosporangium fragile</name>
    <dbReference type="NCBI Taxonomy" id="46186"/>
    <lineage>
        <taxon>Bacteria</taxon>
        <taxon>Bacillati</taxon>
        <taxon>Actinomycetota</taxon>
        <taxon>Actinomycetes</taxon>
        <taxon>Streptosporangiales</taxon>
        <taxon>Streptosporangiaceae</taxon>
        <taxon>Streptosporangium</taxon>
    </lineage>
</organism>
<dbReference type="InterPro" id="IPR001173">
    <property type="entry name" value="Glyco_trans_2-like"/>
</dbReference>
<dbReference type="PANTHER" id="PTHR43179:SF7">
    <property type="entry name" value="RHAMNOSYLTRANSFERASE WBBL"/>
    <property type="match status" value="1"/>
</dbReference>
<dbReference type="EMBL" id="BAAAVI010000002">
    <property type="protein sequence ID" value="GAA2848299.1"/>
    <property type="molecule type" value="Genomic_DNA"/>
</dbReference>
<dbReference type="InterPro" id="IPR029044">
    <property type="entry name" value="Nucleotide-diphossugar_trans"/>
</dbReference>
<name>A0ABN3VPV9_9ACTN</name>
<reference evidence="2 3" key="1">
    <citation type="journal article" date="2019" name="Int. J. Syst. Evol. Microbiol.">
        <title>The Global Catalogue of Microorganisms (GCM) 10K type strain sequencing project: providing services to taxonomists for standard genome sequencing and annotation.</title>
        <authorList>
            <consortium name="The Broad Institute Genomics Platform"/>
            <consortium name="The Broad Institute Genome Sequencing Center for Infectious Disease"/>
            <person name="Wu L."/>
            <person name="Ma J."/>
        </authorList>
    </citation>
    <scope>NUCLEOTIDE SEQUENCE [LARGE SCALE GENOMIC DNA]</scope>
    <source>
        <strain evidence="2 3">JCM 6242</strain>
    </source>
</reference>
<accession>A0ABN3VPV9</accession>
<evidence type="ECO:0000259" key="1">
    <source>
        <dbReference type="Pfam" id="PF00535"/>
    </source>
</evidence>
<evidence type="ECO:0000313" key="2">
    <source>
        <dbReference type="EMBL" id="GAA2848299.1"/>
    </source>
</evidence>
<gene>
    <name evidence="2" type="ORF">GCM10010517_05550</name>
</gene>
<comment type="caution">
    <text evidence="2">The sequence shown here is derived from an EMBL/GenBank/DDBJ whole genome shotgun (WGS) entry which is preliminary data.</text>
</comment>
<dbReference type="PANTHER" id="PTHR43179">
    <property type="entry name" value="RHAMNOSYLTRANSFERASE WBBL"/>
    <property type="match status" value="1"/>
</dbReference>
<dbReference type="Proteomes" id="UP001500831">
    <property type="component" value="Unassembled WGS sequence"/>
</dbReference>